<evidence type="ECO:0000259" key="3">
    <source>
        <dbReference type="PROSITE" id="PS51186"/>
    </source>
</evidence>
<dbReference type="RefSeq" id="WP_183495036.1">
    <property type="nucleotide sequence ID" value="NZ_JACIFF010000003.1"/>
</dbReference>
<dbReference type="GO" id="GO:0016747">
    <property type="term" value="F:acyltransferase activity, transferring groups other than amino-acyl groups"/>
    <property type="evidence" value="ECO:0007669"/>
    <property type="project" value="InterPro"/>
</dbReference>
<evidence type="ECO:0000313" key="5">
    <source>
        <dbReference type="Proteomes" id="UP000576209"/>
    </source>
</evidence>
<dbReference type="Proteomes" id="UP000576209">
    <property type="component" value="Unassembled WGS sequence"/>
</dbReference>
<dbReference type="InterPro" id="IPR016181">
    <property type="entry name" value="Acyl_CoA_acyltransferase"/>
</dbReference>
<dbReference type="EMBL" id="JACIFF010000003">
    <property type="protein sequence ID" value="MBB4078793.1"/>
    <property type="molecule type" value="Genomic_DNA"/>
</dbReference>
<accession>A0A840E4B4</accession>
<keyword evidence="5" id="KW-1185">Reference proteome</keyword>
<comment type="caution">
    <text evidence="4">The sequence shown here is derived from an EMBL/GenBank/DDBJ whole genome shotgun (WGS) entry which is preliminary data.</text>
</comment>
<dbReference type="InterPro" id="IPR050832">
    <property type="entry name" value="Bact_Acetyltransf"/>
</dbReference>
<evidence type="ECO:0000256" key="1">
    <source>
        <dbReference type="ARBA" id="ARBA00022679"/>
    </source>
</evidence>
<keyword evidence="2" id="KW-0012">Acyltransferase</keyword>
<dbReference type="AlphaFoldDB" id="A0A840E4B4"/>
<sequence>MKLVRTTPSHPGYQQLVEALDRFLAITDGEDHAFYDQYNKSDAIQHVVVVEDEEGKAVGCGAIKPFDATSVEIKRMYTTDEVRGQGLAGRVLSELERWAAELGYQRLILETGIRQTAAIHLYDKHGYRRLTENYGPYAGVEGSICMEKYVE</sequence>
<protein>
    <submittedName>
        <fullName evidence="4">GNAT superfamily N-acetyltransferase</fullName>
    </submittedName>
</protein>
<name>A0A840E4B4_9BACT</name>
<dbReference type="SUPFAM" id="SSF55729">
    <property type="entry name" value="Acyl-CoA N-acyltransferases (Nat)"/>
    <property type="match status" value="1"/>
</dbReference>
<dbReference type="Gene3D" id="3.40.630.30">
    <property type="match status" value="1"/>
</dbReference>
<reference evidence="4 5" key="1">
    <citation type="submission" date="2020-08" db="EMBL/GenBank/DDBJ databases">
        <title>Genomic Encyclopedia of Type Strains, Phase IV (KMG-IV): sequencing the most valuable type-strain genomes for metagenomic binning, comparative biology and taxonomic classification.</title>
        <authorList>
            <person name="Goeker M."/>
        </authorList>
    </citation>
    <scope>NUCLEOTIDE SEQUENCE [LARGE SCALE GENOMIC DNA]</scope>
    <source>
        <strain evidence="4 5">DSM 105137</strain>
    </source>
</reference>
<evidence type="ECO:0000256" key="2">
    <source>
        <dbReference type="ARBA" id="ARBA00023315"/>
    </source>
</evidence>
<dbReference type="CDD" id="cd04301">
    <property type="entry name" value="NAT_SF"/>
    <property type="match status" value="1"/>
</dbReference>
<keyword evidence="1 4" id="KW-0808">Transferase</keyword>
<gene>
    <name evidence="4" type="ORF">GGR28_001410</name>
</gene>
<dbReference type="PANTHER" id="PTHR43877:SF2">
    <property type="entry name" value="AMINOALKYLPHOSPHONATE N-ACETYLTRANSFERASE-RELATED"/>
    <property type="match status" value="1"/>
</dbReference>
<feature type="domain" description="N-acetyltransferase" evidence="3">
    <location>
        <begin position="1"/>
        <end position="151"/>
    </location>
</feature>
<proteinExistence type="predicted"/>
<organism evidence="4 5">
    <name type="scientific">Neolewinella aquimaris</name>
    <dbReference type="NCBI Taxonomy" id="1835722"/>
    <lineage>
        <taxon>Bacteria</taxon>
        <taxon>Pseudomonadati</taxon>
        <taxon>Bacteroidota</taxon>
        <taxon>Saprospiria</taxon>
        <taxon>Saprospirales</taxon>
        <taxon>Lewinellaceae</taxon>
        <taxon>Neolewinella</taxon>
    </lineage>
</organism>
<dbReference type="PROSITE" id="PS51186">
    <property type="entry name" value="GNAT"/>
    <property type="match status" value="1"/>
</dbReference>
<dbReference type="InterPro" id="IPR000182">
    <property type="entry name" value="GNAT_dom"/>
</dbReference>
<dbReference type="Pfam" id="PF00583">
    <property type="entry name" value="Acetyltransf_1"/>
    <property type="match status" value="1"/>
</dbReference>
<dbReference type="PANTHER" id="PTHR43877">
    <property type="entry name" value="AMINOALKYLPHOSPHONATE N-ACETYLTRANSFERASE-RELATED-RELATED"/>
    <property type="match status" value="1"/>
</dbReference>
<evidence type="ECO:0000313" key="4">
    <source>
        <dbReference type="EMBL" id="MBB4078793.1"/>
    </source>
</evidence>